<proteinExistence type="inferred from homology"/>
<dbReference type="SUPFAM" id="SSF64182">
    <property type="entry name" value="DHH phosphoesterases"/>
    <property type="match status" value="1"/>
</dbReference>
<feature type="domain" description="DDH" evidence="6">
    <location>
        <begin position="82"/>
        <end position="227"/>
    </location>
</feature>
<evidence type="ECO:0000259" key="8">
    <source>
        <dbReference type="Pfam" id="PF10141"/>
    </source>
</evidence>
<evidence type="ECO:0000259" key="7">
    <source>
        <dbReference type="Pfam" id="PF02272"/>
    </source>
</evidence>
<name>A0A369BLJ6_9BACL</name>
<dbReference type="Gene3D" id="3.10.310.30">
    <property type="match status" value="1"/>
</dbReference>
<reference evidence="10 11" key="1">
    <citation type="submission" date="2018-07" db="EMBL/GenBank/DDBJ databases">
        <title>Genomic Encyclopedia of Type Strains, Phase III (KMG-III): the genomes of soil and plant-associated and newly described type strains.</title>
        <authorList>
            <person name="Whitman W."/>
        </authorList>
    </citation>
    <scope>NUCLEOTIDE SEQUENCE [LARGE SCALE GENOMIC DNA]</scope>
    <source>
        <strain evidence="10 11">CECT 8333</strain>
    </source>
</reference>
<dbReference type="GO" id="GO:0006281">
    <property type="term" value="P:DNA repair"/>
    <property type="evidence" value="ECO:0007669"/>
    <property type="project" value="InterPro"/>
</dbReference>
<dbReference type="Pfam" id="PF02272">
    <property type="entry name" value="DHHA1"/>
    <property type="match status" value="1"/>
</dbReference>
<organism evidence="10 11">
    <name type="scientific">Fontibacillus phaseoli</name>
    <dbReference type="NCBI Taxonomy" id="1416533"/>
    <lineage>
        <taxon>Bacteria</taxon>
        <taxon>Bacillati</taxon>
        <taxon>Bacillota</taxon>
        <taxon>Bacilli</taxon>
        <taxon>Bacillales</taxon>
        <taxon>Paenibacillaceae</taxon>
        <taxon>Fontibacillus</taxon>
    </lineage>
</organism>
<dbReference type="PANTHER" id="PTHR30255">
    <property type="entry name" value="SINGLE-STRANDED-DNA-SPECIFIC EXONUCLEASE RECJ"/>
    <property type="match status" value="1"/>
</dbReference>
<dbReference type="InterPro" id="IPR041122">
    <property type="entry name" value="RecJ_OB"/>
</dbReference>
<dbReference type="Proteomes" id="UP000253090">
    <property type="component" value="Unassembled WGS sequence"/>
</dbReference>
<dbReference type="Pfam" id="PF10141">
    <property type="entry name" value="ssDNA-exonuc_C"/>
    <property type="match status" value="1"/>
</dbReference>
<feature type="domain" description="Single-stranded-DNA-specific exonuclease RecJ C-terminal" evidence="8">
    <location>
        <begin position="629"/>
        <end position="794"/>
    </location>
</feature>
<comment type="similarity">
    <text evidence="1">Belongs to the RecJ family.</text>
</comment>
<dbReference type="InterPro" id="IPR018779">
    <property type="entry name" value="RecJ_C"/>
</dbReference>
<evidence type="ECO:0000259" key="6">
    <source>
        <dbReference type="Pfam" id="PF01368"/>
    </source>
</evidence>
<dbReference type="InterPro" id="IPR004610">
    <property type="entry name" value="RecJ"/>
</dbReference>
<dbReference type="RefSeq" id="WP_114494442.1">
    <property type="nucleotide sequence ID" value="NZ_QPJW01000001.1"/>
</dbReference>
<sequence>MLQPKYQWKTLPCDKDVASRLAQQLDIPPILAALMVTRGMEDPQAASRFLKGTMEDLHDPFLLSGMAEAVPRIRQAVDDGERILVYGDYDADGVSSTSLMIHLMRHLQADFEYYIPHRSKEGYGLHIHALEQARERGVTLVVTVDTGISAVEQIAYASSAGMDVIVTDHHEPPAVLPAAYALINPKLPYCPYPFKGLAGVGVAYKLAVALLGSEVPREWTELAALGTIADLMPLTGENRVIVTYGLASMMHSAFPGMTALLRTAGWKSGEVTATNIAFGLAPRINASGRMSHASAAVELLTTQSLEEAERAALDLDLMNKQRQALVEAIVQEAMVELEAKEAAGRLPDVIVVAGEGWNVGVVGIVASKILERYYRPTLVLGINSETGECKGSARSIPGLDIYEALTHCADLLDHFGGHPAAAGMSLNRESLADFDRRLNEFASGVLQPEHFMPVMRSDLECSLQEITLPVIEQMELLAPFGMENPCPRLLIRGVKLIESRQMGKDGKHLRLTISQNGKTVEAVAFGKGDLDFLLSEEAVLDIIAEASINEWNGSRKPQLLIQDLGVSHMQVYDYRGSRSPVVKMNELGSNLAKWNFCGPGTAAAVANPGSPFLKGHDDLNEPAIWVYDRRVGVSPADSESDPKRAEDIKTLFILEMPESPVEWNGMLSLFGSLERVYLLHPKTPVQELIEPPSRDKFKNVYALLRSLAPEGLREEDLITALKARTSLSGRMLILILDVFEELGFIARTSGIVTVTSSPSKRELETSTRYRELGRLAEMERILLHAQVPQITEWMQVRTQGAS</sequence>
<feature type="domain" description="RecJ OB" evidence="9">
    <location>
        <begin position="458"/>
        <end position="563"/>
    </location>
</feature>
<dbReference type="InterPro" id="IPR038763">
    <property type="entry name" value="DHH_sf"/>
</dbReference>
<dbReference type="Pfam" id="PF17768">
    <property type="entry name" value="RecJ_OB"/>
    <property type="match status" value="1"/>
</dbReference>
<evidence type="ECO:0000313" key="11">
    <source>
        <dbReference type="Proteomes" id="UP000253090"/>
    </source>
</evidence>
<evidence type="ECO:0000256" key="4">
    <source>
        <dbReference type="ARBA" id="ARBA00022801"/>
    </source>
</evidence>
<comment type="caution">
    <text evidence="10">The sequence shown here is derived from an EMBL/GenBank/DDBJ whole genome shotgun (WGS) entry which is preliminary data.</text>
</comment>
<dbReference type="GO" id="GO:0008409">
    <property type="term" value="F:5'-3' exonuclease activity"/>
    <property type="evidence" value="ECO:0007669"/>
    <property type="project" value="InterPro"/>
</dbReference>
<dbReference type="NCBIfam" id="TIGR00644">
    <property type="entry name" value="recJ"/>
    <property type="match status" value="1"/>
</dbReference>
<keyword evidence="5 10" id="KW-0269">Exonuclease</keyword>
<evidence type="ECO:0000256" key="3">
    <source>
        <dbReference type="ARBA" id="ARBA00022722"/>
    </source>
</evidence>
<evidence type="ECO:0000256" key="1">
    <source>
        <dbReference type="ARBA" id="ARBA00005915"/>
    </source>
</evidence>
<keyword evidence="4" id="KW-0378">Hydrolase</keyword>
<dbReference type="InterPro" id="IPR003156">
    <property type="entry name" value="DHHA1_dom"/>
</dbReference>
<accession>A0A369BLJ6</accession>
<dbReference type="AlphaFoldDB" id="A0A369BLJ6"/>
<dbReference type="InterPro" id="IPR001667">
    <property type="entry name" value="DDH_dom"/>
</dbReference>
<evidence type="ECO:0000256" key="2">
    <source>
        <dbReference type="ARBA" id="ARBA00019841"/>
    </source>
</evidence>
<feature type="domain" description="DHHA1" evidence="7">
    <location>
        <begin position="349"/>
        <end position="443"/>
    </location>
</feature>
<dbReference type="PANTHER" id="PTHR30255:SF2">
    <property type="entry name" value="SINGLE-STRANDED-DNA-SPECIFIC EXONUCLEASE RECJ"/>
    <property type="match status" value="1"/>
</dbReference>
<dbReference type="GO" id="GO:0003676">
    <property type="term" value="F:nucleic acid binding"/>
    <property type="evidence" value="ECO:0007669"/>
    <property type="project" value="InterPro"/>
</dbReference>
<dbReference type="OrthoDB" id="9809852at2"/>
<gene>
    <name evidence="10" type="ORF">DFP94_10130</name>
</gene>
<dbReference type="EMBL" id="QPJW01000001">
    <property type="protein sequence ID" value="RCX22450.1"/>
    <property type="molecule type" value="Genomic_DNA"/>
</dbReference>
<dbReference type="Pfam" id="PF01368">
    <property type="entry name" value="DHH"/>
    <property type="match status" value="1"/>
</dbReference>
<keyword evidence="3" id="KW-0540">Nuclease</keyword>
<protein>
    <recommendedName>
        <fullName evidence="2">Single-stranded-DNA-specific exonuclease RecJ</fullName>
    </recommendedName>
</protein>
<evidence type="ECO:0000313" key="10">
    <source>
        <dbReference type="EMBL" id="RCX22450.1"/>
    </source>
</evidence>
<dbReference type="InterPro" id="IPR051673">
    <property type="entry name" value="SSDNA_exonuclease_RecJ"/>
</dbReference>
<dbReference type="Gene3D" id="3.90.1640.30">
    <property type="match status" value="1"/>
</dbReference>
<evidence type="ECO:0000259" key="9">
    <source>
        <dbReference type="Pfam" id="PF17768"/>
    </source>
</evidence>
<dbReference type="GO" id="GO:0006310">
    <property type="term" value="P:DNA recombination"/>
    <property type="evidence" value="ECO:0007669"/>
    <property type="project" value="InterPro"/>
</dbReference>
<keyword evidence="11" id="KW-1185">Reference proteome</keyword>
<evidence type="ECO:0000256" key="5">
    <source>
        <dbReference type="ARBA" id="ARBA00022839"/>
    </source>
</evidence>